<dbReference type="EMBL" id="CP037422">
    <property type="protein sequence ID" value="QDU09049.1"/>
    <property type="molecule type" value="Genomic_DNA"/>
</dbReference>
<proteinExistence type="predicted"/>
<evidence type="ECO:0008006" key="3">
    <source>
        <dbReference type="Google" id="ProtNLM"/>
    </source>
</evidence>
<reference evidence="1 2" key="1">
    <citation type="submission" date="2019-03" db="EMBL/GenBank/DDBJ databases">
        <title>Deep-cultivation of Planctomycetes and their phenomic and genomic characterization uncovers novel biology.</title>
        <authorList>
            <person name="Wiegand S."/>
            <person name="Jogler M."/>
            <person name="Boedeker C."/>
            <person name="Pinto D."/>
            <person name="Vollmers J."/>
            <person name="Rivas-Marin E."/>
            <person name="Kohn T."/>
            <person name="Peeters S.H."/>
            <person name="Heuer A."/>
            <person name="Rast P."/>
            <person name="Oberbeckmann S."/>
            <person name="Bunk B."/>
            <person name="Jeske O."/>
            <person name="Meyerdierks A."/>
            <person name="Storesund J.E."/>
            <person name="Kallscheuer N."/>
            <person name="Luecker S."/>
            <person name="Lage O.M."/>
            <person name="Pohl T."/>
            <person name="Merkel B.J."/>
            <person name="Hornburger P."/>
            <person name="Mueller R.-W."/>
            <person name="Bruemmer F."/>
            <person name="Labrenz M."/>
            <person name="Spormann A.M."/>
            <person name="Op den Camp H."/>
            <person name="Overmann J."/>
            <person name="Amann R."/>
            <person name="Jetten M.S.M."/>
            <person name="Mascher T."/>
            <person name="Medema M.H."/>
            <person name="Devos D.P."/>
            <person name="Kaster A.-K."/>
            <person name="Ovreas L."/>
            <person name="Rohde M."/>
            <person name="Galperin M.Y."/>
            <person name="Jogler C."/>
        </authorList>
    </citation>
    <scope>NUCLEOTIDE SEQUENCE [LARGE SCALE GENOMIC DNA]</scope>
    <source>
        <strain evidence="1 2">V202</strain>
    </source>
</reference>
<sequence length="156" mass="18881">MSSELEDGPEWRWRETIHEGQKLLTYVKKNDSQHSNELWDKYIHNKKDHFMMFDAEIFDDQDTLYIEEAGWNQKSLEDNTKKILSEKLDYQENDQIIIFWSKESSVYVNWKLFLSYWSDFIYSSDEGVLIVNPISDMSFVYILDKIWIFKRKLIAT</sequence>
<accession>A0A517WUV5</accession>
<gene>
    <name evidence="1" type="ORF">V202x_24200</name>
</gene>
<dbReference type="InterPro" id="IPR021334">
    <property type="entry name" value="DUF2947"/>
</dbReference>
<name>A0A517WUV5_9PLAN</name>
<protein>
    <recommendedName>
        <fullName evidence="3">DUF2947 family protein</fullName>
    </recommendedName>
</protein>
<dbReference type="AlphaFoldDB" id="A0A517WUV5"/>
<keyword evidence="2" id="KW-1185">Reference proteome</keyword>
<dbReference type="Pfam" id="PF11163">
    <property type="entry name" value="DUF2947"/>
    <property type="match status" value="1"/>
</dbReference>
<dbReference type="Proteomes" id="UP000318384">
    <property type="component" value="Chromosome"/>
</dbReference>
<evidence type="ECO:0000313" key="2">
    <source>
        <dbReference type="Proteomes" id="UP000318384"/>
    </source>
</evidence>
<dbReference type="RefSeq" id="WP_145174644.1">
    <property type="nucleotide sequence ID" value="NZ_CP037422.1"/>
</dbReference>
<evidence type="ECO:0000313" key="1">
    <source>
        <dbReference type="EMBL" id="QDU09049.1"/>
    </source>
</evidence>
<dbReference type="OrthoDB" id="840133at2"/>
<organism evidence="1 2">
    <name type="scientific">Gimesia aquarii</name>
    <dbReference type="NCBI Taxonomy" id="2527964"/>
    <lineage>
        <taxon>Bacteria</taxon>
        <taxon>Pseudomonadati</taxon>
        <taxon>Planctomycetota</taxon>
        <taxon>Planctomycetia</taxon>
        <taxon>Planctomycetales</taxon>
        <taxon>Planctomycetaceae</taxon>
        <taxon>Gimesia</taxon>
    </lineage>
</organism>